<evidence type="ECO:0000256" key="1">
    <source>
        <dbReference type="ARBA" id="ARBA00023015"/>
    </source>
</evidence>
<proteinExistence type="predicted"/>
<keyword evidence="2 4" id="KW-0238">DNA-binding</keyword>
<protein>
    <submittedName>
        <fullName evidence="6">TetR/AcrR family transcriptional regulator</fullName>
    </submittedName>
</protein>
<feature type="DNA-binding region" description="H-T-H motif" evidence="4">
    <location>
        <begin position="32"/>
        <end position="51"/>
    </location>
</feature>
<dbReference type="PRINTS" id="PR00455">
    <property type="entry name" value="HTHTETR"/>
</dbReference>
<dbReference type="Proteomes" id="UP001595712">
    <property type="component" value="Unassembled WGS sequence"/>
</dbReference>
<dbReference type="PANTHER" id="PTHR30055:SF234">
    <property type="entry name" value="HTH-TYPE TRANSCRIPTIONAL REGULATOR BETI"/>
    <property type="match status" value="1"/>
</dbReference>
<name>A0ABV7Q7K4_9ACTN</name>
<dbReference type="PROSITE" id="PS50977">
    <property type="entry name" value="HTH_TETR_2"/>
    <property type="match status" value="1"/>
</dbReference>
<organism evidence="6 7">
    <name type="scientific">Glycomyces rhizosphaerae</name>
    <dbReference type="NCBI Taxonomy" id="2054422"/>
    <lineage>
        <taxon>Bacteria</taxon>
        <taxon>Bacillati</taxon>
        <taxon>Actinomycetota</taxon>
        <taxon>Actinomycetes</taxon>
        <taxon>Glycomycetales</taxon>
        <taxon>Glycomycetaceae</taxon>
        <taxon>Glycomyces</taxon>
    </lineage>
</organism>
<comment type="caution">
    <text evidence="6">The sequence shown here is derived from an EMBL/GenBank/DDBJ whole genome shotgun (WGS) entry which is preliminary data.</text>
</comment>
<evidence type="ECO:0000256" key="3">
    <source>
        <dbReference type="ARBA" id="ARBA00023163"/>
    </source>
</evidence>
<evidence type="ECO:0000256" key="4">
    <source>
        <dbReference type="PROSITE-ProRule" id="PRU00335"/>
    </source>
</evidence>
<keyword evidence="1" id="KW-0805">Transcription regulation</keyword>
<dbReference type="RefSeq" id="WP_387980679.1">
    <property type="nucleotide sequence ID" value="NZ_JBHRWO010000021.1"/>
</dbReference>
<keyword evidence="3" id="KW-0804">Transcription</keyword>
<dbReference type="Gene3D" id="1.10.357.10">
    <property type="entry name" value="Tetracycline Repressor, domain 2"/>
    <property type="match status" value="1"/>
</dbReference>
<evidence type="ECO:0000313" key="7">
    <source>
        <dbReference type="Proteomes" id="UP001595712"/>
    </source>
</evidence>
<feature type="domain" description="HTH tetR-type" evidence="5">
    <location>
        <begin position="9"/>
        <end position="69"/>
    </location>
</feature>
<reference evidence="7" key="1">
    <citation type="journal article" date="2019" name="Int. J. Syst. Evol. Microbiol.">
        <title>The Global Catalogue of Microorganisms (GCM) 10K type strain sequencing project: providing services to taxonomists for standard genome sequencing and annotation.</title>
        <authorList>
            <consortium name="The Broad Institute Genomics Platform"/>
            <consortium name="The Broad Institute Genome Sequencing Center for Infectious Disease"/>
            <person name="Wu L."/>
            <person name="Ma J."/>
        </authorList>
    </citation>
    <scope>NUCLEOTIDE SEQUENCE [LARGE SCALE GENOMIC DNA]</scope>
    <source>
        <strain evidence="7">CGMCC 4.7396</strain>
    </source>
</reference>
<dbReference type="InterPro" id="IPR009057">
    <property type="entry name" value="Homeodomain-like_sf"/>
</dbReference>
<accession>A0ABV7Q7K4</accession>
<dbReference type="PANTHER" id="PTHR30055">
    <property type="entry name" value="HTH-TYPE TRANSCRIPTIONAL REGULATOR RUTR"/>
    <property type="match status" value="1"/>
</dbReference>
<dbReference type="InterPro" id="IPR050109">
    <property type="entry name" value="HTH-type_TetR-like_transc_reg"/>
</dbReference>
<evidence type="ECO:0000256" key="2">
    <source>
        <dbReference type="ARBA" id="ARBA00023125"/>
    </source>
</evidence>
<evidence type="ECO:0000259" key="5">
    <source>
        <dbReference type="PROSITE" id="PS50977"/>
    </source>
</evidence>
<keyword evidence="7" id="KW-1185">Reference proteome</keyword>
<dbReference type="PROSITE" id="PS01081">
    <property type="entry name" value="HTH_TETR_1"/>
    <property type="match status" value="1"/>
</dbReference>
<sequence>MSQLIEHRSRKAARVLESTRELVLDHGIRKLTVSEIAKTAGIGKGTVYLYWPSKEDLVVGLFAREALALLEAVVERLTADPESVLPSRLAPLLVSTGRRITLANRLTAADFELLRHLVQQSGARELFADVMPSALCEAVMPVLHRHGLLRDDQPLADQSYTMHAMLTGFGTALLEPDTAPRPEGEPEAILAHAVGRLLEPAAAPDGKALTAAAAEVAAAMVRTRDAVLDLIGRTQVTGA</sequence>
<gene>
    <name evidence="6" type="ORF">ACFO8M_25370</name>
</gene>
<dbReference type="EMBL" id="JBHRWO010000021">
    <property type="protein sequence ID" value="MFC3495824.1"/>
    <property type="molecule type" value="Genomic_DNA"/>
</dbReference>
<dbReference type="InterPro" id="IPR023772">
    <property type="entry name" value="DNA-bd_HTH_TetR-type_CS"/>
</dbReference>
<dbReference type="InterPro" id="IPR001647">
    <property type="entry name" value="HTH_TetR"/>
</dbReference>
<dbReference type="SUPFAM" id="SSF46689">
    <property type="entry name" value="Homeodomain-like"/>
    <property type="match status" value="1"/>
</dbReference>
<evidence type="ECO:0000313" key="6">
    <source>
        <dbReference type="EMBL" id="MFC3495824.1"/>
    </source>
</evidence>
<dbReference type="Pfam" id="PF00440">
    <property type="entry name" value="TetR_N"/>
    <property type="match status" value="1"/>
</dbReference>